<reference evidence="1 2" key="1">
    <citation type="journal article" date="2022" name="bioRxiv">
        <title>The genome of the oomycete Peronosclerospora sorghi, a cosmopolitan pathogen of maize and sorghum, is inflated with dispersed pseudogenes.</title>
        <authorList>
            <person name="Fletcher K."/>
            <person name="Martin F."/>
            <person name="Isakeit T."/>
            <person name="Cavanaugh K."/>
            <person name="Magill C."/>
            <person name="Michelmore R."/>
        </authorList>
    </citation>
    <scope>NUCLEOTIDE SEQUENCE [LARGE SCALE GENOMIC DNA]</scope>
    <source>
        <strain evidence="1">P6</strain>
    </source>
</reference>
<accession>A0ACC0VRQ4</accession>
<organism evidence="1 2">
    <name type="scientific">Peronosclerospora sorghi</name>
    <dbReference type="NCBI Taxonomy" id="230839"/>
    <lineage>
        <taxon>Eukaryota</taxon>
        <taxon>Sar</taxon>
        <taxon>Stramenopiles</taxon>
        <taxon>Oomycota</taxon>
        <taxon>Peronosporomycetes</taxon>
        <taxon>Peronosporales</taxon>
        <taxon>Peronosporaceae</taxon>
        <taxon>Peronosclerospora</taxon>
    </lineage>
</organism>
<gene>
    <name evidence="1" type="ORF">PsorP6_015271</name>
</gene>
<dbReference type="Proteomes" id="UP001163321">
    <property type="component" value="Chromosome 7"/>
</dbReference>
<protein>
    <submittedName>
        <fullName evidence="1">Uncharacterized protein</fullName>
    </submittedName>
</protein>
<name>A0ACC0VRQ4_9STRA</name>
<dbReference type="EMBL" id="CM047586">
    <property type="protein sequence ID" value="KAI9909015.1"/>
    <property type="molecule type" value="Genomic_DNA"/>
</dbReference>
<comment type="caution">
    <text evidence="1">The sequence shown here is derived from an EMBL/GenBank/DDBJ whole genome shotgun (WGS) entry which is preliminary data.</text>
</comment>
<sequence length="324" mass="36822">MLARGWGNRVQILEVVFPGGKNHLHTRHVFPTFEEHDQIESSSAVMAVQWLGDQVVVYLNSHDEICVYDVMARQELEILDVSSLELVFASYRGKNSRSFSNSFRGCYNIMYLLCLKELQTARVLPWTQRIDFLVDYGEWIEALALALDHYEGLKIPAADRRWVCGEVPYAPDIAKKLEETLQKARSGEVTKNFVPISVDERVADLLMEYVRLAIANAPGSTAAAGGELSLNKIGMKLDLVKSHYQMLAGVCIEYCVLIGCTDLLFGEIYTRFKDANKLKVLMKLQEPYILAEKLRNLSPVAMEEFVMYFSRQGKLAQVEQFCFI</sequence>
<evidence type="ECO:0000313" key="2">
    <source>
        <dbReference type="Proteomes" id="UP001163321"/>
    </source>
</evidence>
<proteinExistence type="predicted"/>
<keyword evidence="2" id="KW-1185">Reference proteome</keyword>
<evidence type="ECO:0000313" key="1">
    <source>
        <dbReference type="EMBL" id="KAI9909015.1"/>
    </source>
</evidence>